<keyword evidence="3" id="KW-1185">Reference proteome</keyword>
<proteinExistence type="predicted"/>
<feature type="domain" description="T6SS immunity protein Tdi1 C-terminal" evidence="1">
    <location>
        <begin position="69"/>
        <end position="138"/>
    </location>
</feature>
<name>A0ABX7MPD7_9GAMM</name>
<evidence type="ECO:0000313" key="3">
    <source>
        <dbReference type="Proteomes" id="UP000663555"/>
    </source>
</evidence>
<gene>
    <name evidence="2" type="ORF">LPB19_13445</name>
</gene>
<accession>A0ABX7MPD7</accession>
<organism evidence="2 3">
    <name type="scientific">Marinobacter salinisoli</name>
    <dbReference type="NCBI Taxonomy" id="2769486"/>
    <lineage>
        <taxon>Bacteria</taxon>
        <taxon>Pseudomonadati</taxon>
        <taxon>Pseudomonadota</taxon>
        <taxon>Gammaproteobacteria</taxon>
        <taxon>Pseudomonadales</taxon>
        <taxon>Marinobacteraceae</taxon>
        <taxon>Marinobacter</taxon>
    </lineage>
</organism>
<reference evidence="2 3" key="1">
    <citation type="submission" date="2021-03" db="EMBL/GenBank/DDBJ databases">
        <title>Genome sequencing of Marinobacter sp. LPB0319.</title>
        <authorList>
            <person name="Kim J."/>
        </authorList>
    </citation>
    <scope>NUCLEOTIDE SEQUENCE [LARGE SCALE GENOMIC DNA]</scope>
    <source>
        <strain evidence="2 3">LPB0319</strain>
    </source>
</reference>
<dbReference type="Proteomes" id="UP000663555">
    <property type="component" value="Chromosome"/>
</dbReference>
<evidence type="ECO:0000259" key="1">
    <source>
        <dbReference type="Pfam" id="PF08906"/>
    </source>
</evidence>
<dbReference type="Pfam" id="PF08906">
    <property type="entry name" value="T6SS_Tdi1_C"/>
    <property type="match status" value="1"/>
</dbReference>
<dbReference type="InterPro" id="IPR015002">
    <property type="entry name" value="T6SS_Tdi1_C"/>
</dbReference>
<dbReference type="RefSeq" id="WP_206643406.1">
    <property type="nucleotide sequence ID" value="NZ_CP071247.1"/>
</dbReference>
<evidence type="ECO:0000313" key="2">
    <source>
        <dbReference type="EMBL" id="QSP94185.1"/>
    </source>
</evidence>
<dbReference type="EMBL" id="CP071247">
    <property type="protein sequence ID" value="QSP94185.1"/>
    <property type="molecule type" value="Genomic_DNA"/>
</dbReference>
<sequence>MTLNDLTVNFSHLEREKILSDWRWLIGDEKLPILITAFGEAFLQDINDNSVHFLNVADGVVSNIADSPEALKEKLSDKEFVSEFLAVQAVGDLRQAGKLLEHGQVYSFKLAPALGGDITADNLEPSDIEVHFSVLGQIQEQVKNLPNGTEVERVEFQPSKKPWWKPWG</sequence>
<protein>
    <submittedName>
        <fullName evidence="2">DUF1851 domain-containing protein</fullName>
    </submittedName>
</protein>